<name>A0A1Q2M4D5_9GAMM</name>
<evidence type="ECO:0000313" key="1">
    <source>
        <dbReference type="EMBL" id="AQQ67595.1"/>
    </source>
</evidence>
<dbReference type="Proteomes" id="UP000188219">
    <property type="component" value="Chromosome"/>
</dbReference>
<dbReference type="EMBL" id="CP019650">
    <property type="protein sequence ID" value="AQQ67595.1"/>
    <property type="molecule type" value="Genomic_DNA"/>
</dbReference>
<proteinExistence type="predicted"/>
<gene>
    <name evidence="1" type="ORF">Mag101_08035</name>
</gene>
<reference evidence="1" key="1">
    <citation type="submission" date="2017-02" db="EMBL/GenBank/DDBJ databases">
        <title>Genome of Microbulbifer agarilyticus GP101.</title>
        <authorList>
            <person name="Jung J."/>
            <person name="Bae S.S."/>
            <person name="Baek K."/>
        </authorList>
    </citation>
    <scope>NUCLEOTIDE SEQUENCE [LARGE SCALE GENOMIC DNA]</scope>
    <source>
        <strain evidence="1">GP101</strain>
    </source>
</reference>
<sequence length="92" mass="10401">MGSATVAMGLRLWHLILAARRLRPHSFSKAHSYCDAPSGTTSYRFKRRTKAARQGLIRCQAFLEYLGLGKRGARKKRCVIMKKAAEAAFFKK</sequence>
<organism evidence="1 2">
    <name type="scientific">Microbulbifer agarilyticus</name>
    <dbReference type="NCBI Taxonomy" id="260552"/>
    <lineage>
        <taxon>Bacteria</taxon>
        <taxon>Pseudomonadati</taxon>
        <taxon>Pseudomonadota</taxon>
        <taxon>Gammaproteobacteria</taxon>
        <taxon>Cellvibrionales</taxon>
        <taxon>Microbulbiferaceae</taxon>
        <taxon>Microbulbifer</taxon>
    </lineage>
</organism>
<dbReference type="KEGG" id="maga:Mag101_08035"/>
<accession>A0A1Q2M4D5</accession>
<protein>
    <submittedName>
        <fullName evidence="1">Uncharacterized protein</fullName>
    </submittedName>
</protein>
<dbReference type="AlphaFoldDB" id="A0A1Q2M4D5"/>
<keyword evidence="2" id="KW-1185">Reference proteome</keyword>
<evidence type="ECO:0000313" key="2">
    <source>
        <dbReference type="Proteomes" id="UP000188219"/>
    </source>
</evidence>